<keyword evidence="2" id="KW-1185">Reference proteome</keyword>
<name>A0A0C9Z1C2_9AGAM</name>
<feature type="non-terminal residue" evidence="1">
    <location>
        <position position="1"/>
    </location>
</feature>
<evidence type="ECO:0000313" key="1">
    <source>
        <dbReference type="EMBL" id="KIK20089.1"/>
    </source>
</evidence>
<feature type="non-terminal residue" evidence="1">
    <location>
        <position position="117"/>
    </location>
</feature>
<reference evidence="1 2" key="1">
    <citation type="submission" date="2014-04" db="EMBL/GenBank/DDBJ databases">
        <authorList>
            <consortium name="DOE Joint Genome Institute"/>
            <person name="Kuo A."/>
            <person name="Kohler A."/>
            <person name="Costa M.D."/>
            <person name="Nagy L.G."/>
            <person name="Floudas D."/>
            <person name="Copeland A."/>
            <person name="Barry K.W."/>
            <person name="Cichocki N."/>
            <person name="Veneault-Fourrey C."/>
            <person name="LaButti K."/>
            <person name="Lindquist E.A."/>
            <person name="Lipzen A."/>
            <person name="Lundell T."/>
            <person name="Morin E."/>
            <person name="Murat C."/>
            <person name="Sun H."/>
            <person name="Tunlid A."/>
            <person name="Henrissat B."/>
            <person name="Grigoriev I.V."/>
            <person name="Hibbett D.S."/>
            <person name="Martin F."/>
            <person name="Nordberg H.P."/>
            <person name="Cantor M.N."/>
            <person name="Hua S.X."/>
        </authorList>
    </citation>
    <scope>NUCLEOTIDE SEQUENCE [LARGE SCALE GENOMIC DNA]</scope>
    <source>
        <strain evidence="1 2">441</strain>
    </source>
</reference>
<dbReference type="STRING" id="765257.A0A0C9Z1C2"/>
<proteinExistence type="predicted"/>
<sequence>MQDCLRVIHIDIVTVWNYYDPSQYLYSDEFRRMMMNMVETVDAPPGSTQRLSRSDSLAGGGVPLITLAPIMLPLKAFAALGEWAYETYQRLQGFHTKFMAYIVDLTHVLEILFSLAA</sequence>
<reference evidence="2" key="2">
    <citation type="submission" date="2015-01" db="EMBL/GenBank/DDBJ databases">
        <title>Evolutionary Origins and Diversification of the Mycorrhizal Mutualists.</title>
        <authorList>
            <consortium name="DOE Joint Genome Institute"/>
            <consortium name="Mycorrhizal Genomics Consortium"/>
            <person name="Kohler A."/>
            <person name="Kuo A."/>
            <person name="Nagy L.G."/>
            <person name="Floudas D."/>
            <person name="Copeland A."/>
            <person name="Barry K.W."/>
            <person name="Cichocki N."/>
            <person name="Veneault-Fourrey C."/>
            <person name="LaButti K."/>
            <person name="Lindquist E.A."/>
            <person name="Lipzen A."/>
            <person name="Lundell T."/>
            <person name="Morin E."/>
            <person name="Murat C."/>
            <person name="Riley R."/>
            <person name="Ohm R."/>
            <person name="Sun H."/>
            <person name="Tunlid A."/>
            <person name="Henrissat B."/>
            <person name="Grigoriev I.V."/>
            <person name="Hibbett D.S."/>
            <person name="Martin F."/>
        </authorList>
    </citation>
    <scope>NUCLEOTIDE SEQUENCE [LARGE SCALE GENOMIC DNA]</scope>
    <source>
        <strain evidence="2">441</strain>
    </source>
</reference>
<gene>
    <name evidence="1" type="ORF">PISMIDRAFT_682594</name>
</gene>
<evidence type="ECO:0000313" key="2">
    <source>
        <dbReference type="Proteomes" id="UP000054018"/>
    </source>
</evidence>
<protein>
    <submittedName>
        <fullName evidence="1">Uncharacterized protein</fullName>
    </submittedName>
</protein>
<dbReference type="AlphaFoldDB" id="A0A0C9Z1C2"/>
<dbReference type="OrthoDB" id="391988at2759"/>
<accession>A0A0C9Z1C2</accession>
<dbReference type="Proteomes" id="UP000054018">
    <property type="component" value="Unassembled WGS sequence"/>
</dbReference>
<dbReference type="HOGENOM" id="CLU_2090560_0_0_1"/>
<dbReference type="EMBL" id="KN833772">
    <property type="protein sequence ID" value="KIK20089.1"/>
    <property type="molecule type" value="Genomic_DNA"/>
</dbReference>
<organism evidence="1 2">
    <name type="scientific">Pisolithus microcarpus 441</name>
    <dbReference type="NCBI Taxonomy" id="765257"/>
    <lineage>
        <taxon>Eukaryota</taxon>
        <taxon>Fungi</taxon>
        <taxon>Dikarya</taxon>
        <taxon>Basidiomycota</taxon>
        <taxon>Agaricomycotina</taxon>
        <taxon>Agaricomycetes</taxon>
        <taxon>Agaricomycetidae</taxon>
        <taxon>Boletales</taxon>
        <taxon>Sclerodermatineae</taxon>
        <taxon>Pisolithaceae</taxon>
        <taxon>Pisolithus</taxon>
    </lineage>
</organism>